<gene>
    <name evidence="1" type="ORF">GCM10008106_12630</name>
</gene>
<reference evidence="1" key="2">
    <citation type="submission" date="2020-09" db="EMBL/GenBank/DDBJ databases">
        <authorList>
            <person name="Sun Q."/>
            <person name="Kim S."/>
        </authorList>
    </citation>
    <scope>NUCLEOTIDE SEQUENCE</scope>
    <source>
        <strain evidence="1">KCTC 23224</strain>
    </source>
</reference>
<proteinExistence type="predicted"/>
<sequence length="184" mass="20509">MDTLKNAANNLDYEIGYKMNRNADGTFSYEYVQGLPNSGSLDGLVVNCPLDGLIHNHNQGPDMLSIFSFSDINYLSYLFSEGYINNIDNFVFGVVTDEGTYLLSISDPNAFSNLSSELSILESIYDIYVKPENSGLQNEIGLLQFLKTTNSGLSLYKGDLSNFNTWNKIGTNRQHTNIINLNCN</sequence>
<dbReference type="AlphaFoldDB" id="A0A8J3G4R6"/>
<organism evidence="1 2">
    <name type="scientific">Mongoliitalea lutea</name>
    <dbReference type="NCBI Taxonomy" id="849756"/>
    <lineage>
        <taxon>Bacteria</taxon>
        <taxon>Pseudomonadati</taxon>
        <taxon>Bacteroidota</taxon>
        <taxon>Cytophagia</taxon>
        <taxon>Cytophagales</taxon>
        <taxon>Cyclobacteriaceae</taxon>
        <taxon>Mongoliitalea</taxon>
    </lineage>
</organism>
<comment type="caution">
    <text evidence="1">The sequence shown here is derived from an EMBL/GenBank/DDBJ whole genome shotgun (WGS) entry which is preliminary data.</text>
</comment>
<evidence type="ECO:0000313" key="1">
    <source>
        <dbReference type="EMBL" id="GHB33175.1"/>
    </source>
</evidence>
<dbReference type="EMBL" id="BMYF01000006">
    <property type="protein sequence ID" value="GHB33175.1"/>
    <property type="molecule type" value="Genomic_DNA"/>
</dbReference>
<evidence type="ECO:0000313" key="2">
    <source>
        <dbReference type="Proteomes" id="UP000642809"/>
    </source>
</evidence>
<name>A0A8J3G4R6_9BACT</name>
<accession>A0A8J3G4R6</accession>
<keyword evidence="2" id="KW-1185">Reference proteome</keyword>
<protein>
    <submittedName>
        <fullName evidence="1">Uncharacterized protein</fullName>
    </submittedName>
</protein>
<dbReference type="Proteomes" id="UP000642809">
    <property type="component" value="Unassembled WGS sequence"/>
</dbReference>
<dbReference type="RefSeq" id="WP_189579635.1">
    <property type="nucleotide sequence ID" value="NZ_BMYF01000006.1"/>
</dbReference>
<reference evidence="1" key="1">
    <citation type="journal article" date="2014" name="Int. J. Syst. Evol. Microbiol.">
        <title>Complete genome sequence of Corynebacterium casei LMG S-19264T (=DSM 44701T), isolated from a smear-ripened cheese.</title>
        <authorList>
            <consortium name="US DOE Joint Genome Institute (JGI-PGF)"/>
            <person name="Walter F."/>
            <person name="Albersmeier A."/>
            <person name="Kalinowski J."/>
            <person name="Ruckert C."/>
        </authorList>
    </citation>
    <scope>NUCLEOTIDE SEQUENCE</scope>
    <source>
        <strain evidence="1">KCTC 23224</strain>
    </source>
</reference>